<dbReference type="AlphaFoldDB" id="A0A834KYB0"/>
<gene>
    <name evidence="1" type="ORF">FQA47_021992</name>
</gene>
<name>A0A834KYB0_ORYME</name>
<reference evidence="1" key="1">
    <citation type="journal article" name="BMC Genomics">
        <title>Long-read sequencing and de novo genome assembly of marine medaka (Oryzias melastigma).</title>
        <authorList>
            <person name="Liang P."/>
            <person name="Saqib H.S.A."/>
            <person name="Ni X."/>
            <person name="Shen Y."/>
        </authorList>
    </citation>
    <scope>NUCLEOTIDE SEQUENCE</scope>
    <source>
        <strain evidence="1">Bigg-433</strain>
    </source>
</reference>
<organism evidence="1 2">
    <name type="scientific">Oryzias melastigma</name>
    <name type="common">Marine medaka</name>
    <dbReference type="NCBI Taxonomy" id="30732"/>
    <lineage>
        <taxon>Eukaryota</taxon>
        <taxon>Metazoa</taxon>
        <taxon>Chordata</taxon>
        <taxon>Craniata</taxon>
        <taxon>Vertebrata</taxon>
        <taxon>Euteleostomi</taxon>
        <taxon>Actinopterygii</taxon>
        <taxon>Neopterygii</taxon>
        <taxon>Teleostei</taxon>
        <taxon>Neoteleostei</taxon>
        <taxon>Acanthomorphata</taxon>
        <taxon>Ovalentaria</taxon>
        <taxon>Atherinomorphae</taxon>
        <taxon>Beloniformes</taxon>
        <taxon>Adrianichthyidae</taxon>
        <taxon>Oryziinae</taxon>
        <taxon>Oryzias</taxon>
    </lineage>
</organism>
<evidence type="ECO:0000313" key="2">
    <source>
        <dbReference type="Proteomes" id="UP000646548"/>
    </source>
</evidence>
<evidence type="ECO:0000313" key="1">
    <source>
        <dbReference type="EMBL" id="KAF6735264.1"/>
    </source>
</evidence>
<accession>A0A834KYB0</accession>
<dbReference type="Proteomes" id="UP000646548">
    <property type="component" value="Unassembled WGS sequence"/>
</dbReference>
<protein>
    <submittedName>
        <fullName evidence="1">Uncharacterized protein</fullName>
    </submittedName>
</protein>
<proteinExistence type="predicted"/>
<dbReference type="EMBL" id="WKFB01000113">
    <property type="protein sequence ID" value="KAF6735264.1"/>
    <property type="molecule type" value="Genomic_DNA"/>
</dbReference>
<sequence length="106" mass="12150">MIFMYLKCPGIKKYEIQAVIWFGPFSCEPELKTLTFTVWVRNGQMLDPELHHEYLNQTCGDLKELLVLSKQKRLLVKFCQVHWNLTDADPKTSAGSCDIATATSIL</sequence>
<comment type="caution">
    <text evidence="1">The sequence shown here is derived from an EMBL/GenBank/DDBJ whole genome shotgun (WGS) entry which is preliminary data.</text>
</comment>